<feature type="signal peptide" evidence="1">
    <location>
        <begin position="1"/>
        <end position="20"/>
    </location>
</feature>
<organism evidence="2 3">
    <name type="scientific">Pseudomonas typographi</name>
    <dbReference type="NCBI Taxonomy" id="2715964"/>
    <lineage>
        <taxon>Bacteria</taxon>
        <taxon>Pseudomonadati</taxon>
        <taxon>Pseudomonadota</taxon>
        <taxon>Gammaproteobacteria</taxon>
        <taxon>Pseudomonadales</taxon>
        <taxon>Pseudomonadaceae</taxon>
        <taxon>Pseudomonas</taxon>
    </lineage>
</organism>
<dbReference type="Proteomes" id="UP000805841">
    <property type="component" value="Unassembled WGS sequence"/>
</dbReference>
<feature type="chain" id="PRO_5046818032" evidence="1">
    <location>
        <begin position="21"/>
        <end position="90"/>
    </location>
</feature>
<dbReference type="InterPro" id="IPR021245">
    <property type="entry name" value="DUF2790"/>
</dbReference>
<dbReference type="Gene3D" id="2.30.140.50">
    <property type="entry name" value="Protein of unknown function DUF2790"/>
    <property type="match status" value="1"/>
</dbReference>
<accession>A0ABR7Z8Z5</accession>
<evidence type="ECO:0000313" key="2">
    <source>
        <dbReference type="EMBL" id="MBD1601907.1"/>
    </source>
</evidence>
<dbReference type="Pfam" id="PF10976">
    <property type="entry name" value="DUF2790"/>
    <property type="match status" value="1"/>
</dbReference>
<reference evidence="2 3" key="1">
    <citation type="journal article" date="2020" name="Insects">
        <title>Bacteria Belonging to Pseudomonas typographi sp. nov. from the Bark Beetle Ips typographus Have Genomic Potential to Aid in the Host Ecology.</title>
        <authorList>
            <person name="Peral-Aranega E."/>
            <person name="Saati-Santamaria Z."/>
            <person name="Kolarik M."/>
            <person name="Rivas R."/>
            <person name="Garcia-Fraile P."/>
        </authorList>
    </citation>
    <scope>NUCLEOTIDE SEQUENCE [LARGE SCALE GENOMIC DNA]</scope>
    <source>
        <strain evidence="2 3">CA3A</strain>
    </source>
</reference>
<comment type="caution">
    <text evidence="2">The sequence shown here is derived from an EMBL/GenBank/DDBJ whole genome shotgun (WGS) entry which is preliminary data.</text>
</comment>
<protein>
    <submittedName>
        <fullName evidence="2">DUF2790 domain-containing protein</fullName>
    </submittedName>
</protein>
<keyword evidence="3" id="KW-1185">Reference proteome</keyword>
<gene>
    <name evidence="2" type="ORF">HAQ05_24845</name>
</gene>
<evidence type="ECO:0000256" key="1">
    <source>
        <dbReference type="SAM" id="SignalP"/>
    </source>
</evidence>
<evidence type="ECO:0000313" key="3">
    <source>
        <dbReference type="Proteomes" id="UP000805841"/>
    </source>
</evidence>
<dbReference type="RefSeq" id="WP_190426003.1">
    <property type="nucleotide sequence ID" value="NZ_JAAOCA010000045.1"/>
</dbReference>
<keyword evidence="1" id="KW-0732">Signal</keyword>
<dbReference type="EMBL" id="JAAOCA010000045">
    <property type="protein sequence ID" value="MBD1601907.1"/>
    <property type="molecule type" value="Genomic_DNA"/>
</dbReference>
<sequence>MKTAFAIAALAAVFTTGAYAQDGADRSLAGIPVEQYHYGMNLDVQRIISKTDISDKTGVVPVTMVYQDSHGQVHKLQYLENGGFDIDANG</sequence>
<name>A0ABR7Z8Z5_9PSED</name>
<proteinExistence type="predicted"/>